<proteinExistence type="predicted"/>
<name>A0A137NSQ8_CONC2</name>
<evidence type="ECO:0000313" key="1">
    <source>
        <dbReference type="EMBL" id="KXN65751.1"/>
    </source>
</evidence>
<evidence type="ECO:0000313" key="2">
    <source>
        <dbReference type="Proteomes" id="UP000070444"/>
    </source>
</evidence>
<organism evidence="1 2">
    <name type="scientific">Conidiobolus coronatus (strain ATCC 28846 / CBS 209.66 / NRRL 28638)</name>
    <name type="common">Delacroixia coronata</name>
    <dbReference type="NCBI Taxonomy" id="796925"/>
    <lineage>
        <taxon>Eukaryota</taxon>
        <taxon>Fungi</taxon>
        <taxon>Fungi incertae sedis</taxon>
        <taxon>Zoopagomycota</taxon>
        <taxon>Entomophthoromycotina</taxon>
        <taxon>Entomophthoromycetes</taxon>
        <taxon>Entomophthorales</taxon>
        <taxon>Ancylistaceae</taxon>
        <taxon>Conidiobolus</taxon>
    </lineage>
</organism>
<gene>
    <name evidence="1" type="ORF">CONCODRAFT_12571</name>
</gene>
<dbReference type="OrthoDB" id="5971719at2759"/>
<dbReference type="Proteomes" id="UP000070444">
    <property type="component" value="Unassembled WGS sequence"/>
</dbReference>
<sequence length="212" mass="23724">MMYWKVSEIDKSNKKKKKGKLGISSETLKSFTCLGKRITLELTGSNSANLHLSCTDKKQASQIANKLKSCSSAEMIEAPILAENLRKVVGYTPWDILSSLNCSVQQPWAAFQGHEVLESREINLDHCAAESEHLTVKLAKSALILRRFNIILISLLRPKCLRRPTQVNPFYPLLQLKVFVKHLGDTHVNTSQITHSLFTRNSPLSSVNAIPV</sequence>
<protein>
    <submittedName>
        <fullName evidence="1">Uncharacterized protein</fullName>
    </submittedName>
</protein>
<dbReference type="EMBL" id="KQ964822">
    <property type="protein sequence ID" value="KXN65751.1"/>
    <property type="molecule type" value="Genomic_DNA"/>
</dbReference>
<keyword evidence="2" id="KW-1185">Reference proteome</keyword>
<dbReference type="AlphaFoldDB" id="A0A137NSQ8"/>
<reference evidence="1 2" key="1">
    <citation type="journal article" date="2015" name="Genome Biol. Evol.">
        <title>Phylogenomic analyses indicate that early fungi evolved digesting cell walls of algal ancestors of land plants.</title>
        <authorList>
            <person name="Chang Y."/>
            <person name="Wang S."/>
            <person name="Sekimoto S."/>
            <person name="Aerts A.L."/>
            <person name="Choi C."/>
            <person name="Clum A."/>
            <person name="LaButti K.M."/>
            <person name="Lindquist E.A."/>
            <person name="Yee Ngan C."/>
            <person name="Ohm R.A."/>
            <person name="Salamov A.A."/>
            <person name="Grigoriev I.V."/>
            <person name="Spatafora J.W."/>
            <person name="Berbee M.L."/>
        </authorList>
    </citation>
    <scope>NUCLEOTIDE SEQUENCE [LARGE SCALE GENOMIC DNA]</scope>
    <source>
        <strain evidence="1 2">NRRL 28638</strain>
    </source>
</reference>
<accession>A0A137NSQ8</accession>